<dbReference type="EMBL" id="LFJN01000005">
    <property type="protein sequence ID" value="KPI43661.1"/>
    <property type="molecule type" value="Genomic_DNA"/>
</dbReference>
<keyword evidence="3" id="KW-1185">Reference proteome</keyword>
<evidence type="ECO:0000313" key="2">
    <source>
        <dbReference type="EMBL" id="KPI43661.1"/>
    </source>
</evidence>
<accession>A0A0N0NQ99</accession>
<feature type="compositionally biased region" description="Low complexity" evidence="1">
    <location>
        <begin position="89"/>
        <end position="99"/>
    </location>
</feature>
<evidence type="ECO:0000313" key="3">
    <source>
        <dbReference type="Proteomes" id="UP000038010"/>
    </source>
</evidence>
<feature type="compositionally biased region" description="Low complexity" evidence="1">
    <location>
        <begin position="221"/>
        <end position="231"/>
    </location>
</feature>
<evidence type="ECO:0000256" key="1">
    <source>
        <dbReference type="SAM" id="MobiDB-lite"/>
    </source>
</evidence>
<dbReference type="AlphaFoldDB" id="A0A0N0NQ99"/>
<feature type="compositionally biased region" description="Basic and acidic residues" evidence="1">
    <location>
        <begin position="1"/>
        <end position="14"/>
    </location>
</feature>
<feature type="compositionally biased region" description="Basic and acidic residues" evidence="1">
    <location>
        <begin position="164"/>
        <end position="196"/>
    </location>
</feature>
<feature type="compositionally biased region" description="Polar residues" evidence="1">
    <location>
        <begin position="242"/>
        <end position="251"/>
    </location>
</feature>
<feature type="compositionally biased region" description="Polar residues" evidence="1">
    <location>
        <begin position="197"/>
        <end position="206"/>
    </location>
</feature>
<comment type="caution">
    <text evidence="2">The sequence shown here is derived from an EMBL/GenBank/DDBJ whole genome shotgun (WGS) entry which is preliminary data.</text>
</comment>
<name>A0A0N0NQ99_9EURO</name>
<dbReference type="GeneID" id="28739124"/>
<dbReference type="Proteomes" id="UP000038010">
    <property type="component" value="Unassembled WGS sequence"/>
</dbReference>
<dbReference type="STRING" id="1664694.A0A0N0NQ99"/>
<dbReference type="VEuPathDB" id="FungiDB:AB675_6919"/>
<feature type="region of interest" description="Disordered" evidence="1">
    <location>
        <begin position="1"/>
        <end position="251"/>
    </location>
</feature>
<gene>
    <name evidence="2" type="ORF">AB675_6919</name>
</gene>
<dbReference type="RefSeq" id="XP_018003624.1">
    <property type="nucleotide sequence ID" value="XM_018147245.1"/>
</dbReference>
<organism evidence="2 3">
    <name type="scientific">Cyphellophora attinorum</name>
    <dbReference type="NCBI Taxonomy" id="1664694"/>
    <lineage>
        <taxon>Eukaryota</taxon>
        <taxon>Fungi</taxon>
        <taxon>Dikarya</taxon>
        <taxon>Ascomycota</taxon>
        <taxon>Pezizomycotina</taxon>
        <taxon>Eurotiomycetes</taxon>
        <taxon>Chaetothyriomycetidae</taxon>
        <taxon>Chaetothyriales</taxon>
        <taxon>Cyphellophoraceae</taxon>
        <taxon>Cyphellophora</taxon>
    </lineage>
</organism>
<protein>
    <submittedName>
        <fullName evidence="2">Uncharacterized protein</fullName>
    </submittedName>
</protein>
<feature type="compositionally biased region" description="Acidic residues" evidence="1">
    <location>
        <begin position="53"/>
        <end position="63"/>
    </location>
</feature>
<feature type="compositionally biased region" description="Polar residues" evidence="1">
    <location>
        <begin position="132"/>
        <end position="146"/>
    </location>
</feature>
<sequence>MGEKEDKEKAEKLAAAKKRVAALQKKKKAGDKAGTKSKEKVDKDEPKEKEVADAEPDEQEEPKEDTVPAAEDEVKPTTEDPADADEADFNAAIAAAANNQHDEAPSKSPDTDTFPDPDVDESQRRKHPGRQASISIQSKLRTTSFRDTAADLKSPGTGALQRVSELERENERLSEEAAEHERSRRTVEEQLEELRESQASTGSSETAALKAEIEILKRQQRTTSTPTPSTTGRAPDEKAPPTHSTTVPHQS</sequence>
<proteinExistence type="predicted"/>
<feature type="compositionally biased region" description="Basic and acidic residues" evidence="1">
    <location>
        <begin position="30"/>
        <end position="52"/>
    </location>
</feature>
<feature type="compositionally biased region" description="Basic residues" evidence="1">
    <location>
        <begin position="15"/>
        <end position="29"/>
    </location>
</feature>
<reference evidence="2 3" key="1">
    <citation type="submission" date="2015-06" db="EMBL/GenBank/DDBJ databases">
        <title>Draft genome of the ant-associated black yeast Phialophora attae CBS 131958.</title>
        <authorList>
            <person name="Moreno L.F."/>
            <person name="Stielow B.J."/>
            <person name="de Hoog S."/>
            <person name="Vicente V.A."/>
            <person name="Weiss V.A."/>
            <person name="de Vries M."/>
            <person name="Cruz L.M."/>
            <person name="Souza E.M."/>
        </authorList>
    </citation>
    <scope>NUCLEOTIDE SEQUENCE [LARGE SCALE GENOMIC DNA]</scope>
    <source>
        <strain evidence="2 3">CBS 131958</strain>
    </source>
</reference>